<feature type="transmembrane region" description="Helical" evidence="11">
    <location>
        <begin position="323"/>
        <end position="348"/>
    </location>
</feature>
<sequence>MLKFRSLLPGISAASLILIILSSALLAIWKFALQSGNLTIYFDSYILHIIWITFYQAVLSTLLSLIAAILMAKALSLVDFKGKKLLLKMMPITFILPTLVVVTGLLSVYGRQGLLSSICQILHIQFSFSIYGLHGILLAHVFLNFPYACCLFYQTLQSVPIEQKHLAAQLNFTSVTFFKIIEWPLLRRQILPMAALIFMLCFSSFAIVLALGGGPKYTTLEVAIYQAIRDFDLLQAALLACLQLVCCIAFVGLMQKINRIDKKLTLKFTQTDYRLPQPKGLKIVSSVLVLIGGLFILLPMLTILFQGIYFFQFSLLTFSLQQALLFSIIIAIGSSIIAMTLGLLLLWTNSRLLINRQPRLSNGLLLIASLILAIPSMVLASGLFLLLFDYSNNTVFICLLMMVCNGLMALPFIIKNLAVPMYDITAQYWRLTQSLNINGLTHFYLIDFRGLRRTILMSFAFAGILSLGDFGVIALFGGQSVTTLPYYLYQQISHYQYKESIVTAAILLILSFSLLVVMDYDRTSKN</sequence>
<proteinExistence type="inferred from homology"/>
<protein>
    <recommendedName>
        <fullName evidence="3">Thiamine transport system permease protein ThiP</fullName>
    </recommendedName>
</protein>
<feature type="transmembrane region" description="Helical" evidence="11">
    <location>
        <begin position="92"/>
        <end position="110"/>
    </location>
</feature>
<dbReference type="PROSITE" id="PS50928">
    <property type="entry name" value="ABC_TM1"/>
    <property type="match status" value="2"/>
</dbReference>
<evidence type="ECO:0000256" key="5">
    <source>
        <dbReference type="ARBA" id="ARBA00022475"/>
    </source>
</evidence>
<feature type="transmembrane region" description="Helical" evidence="11">
    <location>
        <begin position="7"/>
        <end position="29"/>
    </location>
</feature>
<dbReference type="Pfam" id="PF00528">
    <property type="entry name" value="BPD_transp_1"/>
    <property type="match status" value="1"/>
</dbReference>
<comment type="subcellular location">
    <subcellularLocation>
        <location evidence="1">Cell inner membrane</location>
        <topology evidence="1">Multi-pass membrane protein</topology>
    </subcellularLocation>
    <subcellularLocation>
        <location evidence="11">Cell membrane</location>
        <topology evidence="11">Multi-pass membrane protein</topology>
    </subcellularLocation>
</comment>
<keyword evidence="10 11" id="KW-0472">Membrane</keyword>
<evidence type="ECO:0000256" key="2">
    <source>
        <dbReference type="ARBA" id="ARBA00011650"/>
    </source>
</evidence>
<keyword evidence="7 11" id="KW-0812">Transmembrane</keyword>
<dbReference type="NCBIfam" id="TIGR01253">
    <property type="entry name" value="thiP"/>
    <property type="match status" value="1"/>
</dbReference>
<dbReference type="OrthoDB" id="7066776at2"/>
<feature type="transmembrane region" description="Helical" evidence="11">
    <location>
        <begin position="233"/>
        <end position="254"/>
    </location>
</feature>
<dbReference type="SUPFAM" id="SSF161098">
    <property type="entry name" value="MetI-like"/>
    <property type="match status" value="2"/>
</dbReference>
<feature type="transmembrane region" description="Helical" evidence="11">
    <location>
        <begin position="455"/>
        <end position="481"/>
    </location>
</feature>
<dbReference type="EMBL" id="NASK01000081">
    <property type="protein sequence ID" value="OTQ51147.1"/>
    <property type="molecule type" value="Genomic_DNA"/>
</dbReference>
<comment type="caution">
    <text evidence="13">The sequence shown here is derived from an EMBL/GenBank/DDBJ whole genome shotgun (WGS) entry which is preliminary data.</text>
</comment>
<evidence type="ECO:0000313" key="14">
    <source>
        <dbReference type="Proteomes" id="UP000194968"/>
    </source>
</evidence>
<evidence type="ECO:0000256" key="4">
    <source>
        <dbReference type="ARBA" id="ARBA00022448"/>
    </source>
</evidence>
<name>A0A242NWC1_9GAMM</name>
<evidence type="ECO:0000313" key="13">
    <source>
        <dbReference type="EMBL" id="OTQ51147.1"/>
    </source>
</evidence>
<evidence type="ECO:0000256" key="10">
    <source>
        <dbReference type="ARBA" id="ARBA00023136"/>
    </source>
</evidence>
<feature type="domain" description="ABC transmembrane type-1" evidence="12">
    <location>
        <begin position="324"/>
        <end position="518"/>
    </location>
</feature>
<gene>
    <name evidence="13" type="ORF">B6D06_03200</name>
</gene>
<comment type="similarity">
    <text evidence="11">Belongs to the binding-protein-dependent transport system permease family.</text>
</comment>
<feature type="transmembrane region" description="Helical" evidence="11">
    <location>
        <begin position="283"/>
        <end position="311"/>
    </location>
</feature>
<feature type="transmembrane region" description="Helical" evidence="11">
    <location>
        <begin position="190"/>
        <end position="213"/>
    </location>
</feature>
<feature type="transmembrane region" description="Helical" evidence="11">
    <location>
        <begin position="394"/>
        <end position="414"/>
    </location>
</feature>
<evidence type="ECO:0000256" key="9">
    <source>
        <dbReference type="ARBA" id="ARBA00022989"/>
    </source>
</evidence>
<evidence type="ECO:0000256" key="7">
    <source>
        <dbReference type="ARBA" id="ARBA00022692"/>
    </source>
</evidence>
<dbReference type="PANTHER" id="PTHR30183">
    <property type="entry name" value="MOLYBDENUM TRANSPORT SYSTEM PERMEASE PROTEIN MODB"/>
    <property type="match status" value="1"/>
</dbReference>
<dbReference type="InterPro" id="IPR000515">
    <property type="entry name" value="MetI-like"/>
</dbReference>
<organism evidence="13 14">
    <name type="scientific">Gilliamella apis</name>
    <dbReference type="NCBI Taxonomy" id="1970738"/>
    <lineage>
        <taxon>Bacteria</taxon>
        <taxon>Pseudomonadati</taxon>
        <taxon>Pseudomonadota</taxon>
        <taxon>Gammaproteobacteria</taxon>
        <taxon>Orbales</taxon>
        <taxon>Orbaceae</taxon>
        <taxon>Gilliamella</taxon>
    </lineage>
</organism>
<evidence type="ECO:0000256" key="8">
    <source>
        <dbReference type="ARBA" id="ARBA00022737"/>
    </source>
</evidence>
<evidence type="ECO:0000259" key="12">
    <source>
        <dbReference type="PROSITE" id="PS50928"/>
    </source>
</evidence>
<feature type="transmembrane region" description="Helical" evidence="11">
    <location>
        <begin position="49"/>
        <end position="71"/>
    </location>
</feature>
<dbReference type="CDD" id="cd06261">
    <property type="entry name" value="TM_PBP2"/>
    <property type="match status" value="1"/>
</dbReference>
<reference evidence="13 14" key="1">
    <citation type="submission" date="2017-03" db="EMBL/GenBank/DDBJ databases">
        <title>Comparative genomics of honeybee gut symbionts reveal geographically distinct and subgroup specific antibiotic resistance.</title>
        <authorList>
            <person name="Ludvigsen J."/>
            <person name="Porcellato D."/>
            <person name="Labee-Lund T.M."/>
            <person name="Amdam G.V."/>
            <person name="Rudi K."/>
        </authorList>
    </citation>
    <scope>NUCLEOTIDE SEQUENCE [LARGE SCALE GENOMIC DNA]</scope>
    <source>
        <strain evidence="13 14">A-4-12</strain>
    </source>
</reference>
<accession>A0A242NWC1</accession>
<keyword evidence="5" id="KW-1003">Cell membrane</keyword>
<dbReference type="PANTHER" id="PTHR30183:SF9">
    <property type="entry name" value="THIAMINE TRANSPORT SYSTEM PERMEASE PROTEIN THIP"/>
    <property type="match status" value="1"/>
</dbReference>
<keyword evidence="8" id="KW-0677">Repeat</keyword>
<dbReference type="GO" id="GO:0015888">
    <property type="term" value="P:thiamine transport"/>
    <property type="evidence" value="ECO:0007669"/>
    <property type="project" value="InterPro"/>
</dbReference>
<feature type="domain" description="ABC transmembrane type-1" evidence="12">
    <location>
        <begin position="50"/>
        <end position="252"/>
    </location>
</feature>
<dbReference type="RefSeq" id="WP_086320184.1">
    <property type="nucleotide sequence ID" value="NZ_NASK01000081.1"/>
</dbReference>
<dbReference type="Proteomes" id="UP000194968">
    <property type="component" value="Unassembled WGS sequence"/>
</dbReference>
<evidence type="ECO:0000256" key="11">
    <source>
        <dbReference type="RuleBase" id="RU363032"/>
    </source>
</evidence>
<dbReference type="InterPro" id="IPR005947">
    <property type="entry name" value="ThiP_ABC_transpt"/>
</dbReference>
<feature type="transmembrane region" description="Helical" evidence="11">
    <location>
        <begin position="360"/>
        <end position="388"/>
    </location>
</feature>
<dbReference type="GO" id="GO:0022857">
    <property type="term" value="F:transmembrane transporter activity"/>
    <property type="evidence" value="ECO:0007669"/>
    <property type="project" value="InterPro"/>
</dbReference>
<feature type="transmembrane region" description="Helical" evidence="11">
    <location>
        <begin position="130"/>
        <end position="153"/>
    </location>
</feature>
<dbReference type="InterPro" id="IPR035906">
    <property type="entry name" value="MetI-like_sf"/>
</dbReference>
<keyword evidence="4 11" id="KW-0813">Transport</keyword>
<dbReference type="GO" id="GO:0005886">
    <property type="term" value="C:plasma membrane"/>
    <property type="evidence" value="ECO:0007669"/>
    <property type="project" value="UniProtKB-SubCell"/>
</dbReference>
<comment type="subunit">
    <text evidence="2">The complex is composed of two ATP-binding proteins (ThiQ), two transmembrane proteins (ThiP) and a solute-binding protein (ThiB).</text>
</comment>
<evidence type="ECO:0000256" key="6">
    <source>
        <dbReference type="ARBA" id="ARBA00022519"/>
    </source>
</evidence>
<feature type="transmembrane region" description="Helical" evidence="11">
    <location>
        <begin position="501"/>
        <end position="520"/>
    </location>
</feature>
<dbReference type="AlphaFoldDB" id="A0A242NWC1"/>
<dbReference type="Gene3D" id="1.10.3720.10">
    <property type="entry name" value="MetI-like"/>
    <property type="match status" value="2"/>
</dbReference>
<keyword evidence="9 11" id="KW-1133">Transmembrane helix</keyword>
<evidence type="ECO:0000256" key="1">
    <source>
        <dbReference type="ARBA" id="ARBA00004429"/>
    </source>
</evidence>
<keyword evidence="6" id="KW-0997">Cell inner membrane</keyword>
<evidence type="ECO:0000256" key="3">
    <source>
        <dbReference type="ARBA" id="ARBA00016947"/>
    </source>
</evidence>